<dbReference type="GO" id="GO:0046872">
    <property type="term" value="F:metal ion binding"/>
    <property type="evidence" value="ECO:0007669"/>
    <property type="project" value="UniProtKB-KW"/>
</dbReference>
<dbReference type="RefSeq" id="WP_198504131.1">
    <property type="nucleotide sequence ID" value="NZ_CP065959.1"/>
</dbReference>
<dbReference type="EMBL" id="CP065959">
    <property type="protein sequence ID" value="QQC92364.1"/>
    <property type="molecule type" value="Genomic_DNA"/>
</dbReference>
<dbReference type="PANTHER" id="PTHR11228:SF7">
    <property type="entry name" value="PQQA PEPTIDE CYCLASE"/>
    <property type="match status" value="1"/>
</dbReference>
<dbReference type="InterPro" id="IPR058240">
    <property type="entry name" value="rSAM_sf"/>
</dbReference>
<dbReference type="GO" id="GO:0051536">
    <property type="term" value="F:iron-sulfur cluster binding"/>
    <property type="evidence" value="ECO:0007669"/>
    <property type="project" value="UniProtKB-KW"/>
</dbReference>
<evidence type="ECO:0000313" key="6">
    <source>
        <dbReference type="EMBL" id="QQC92364.1"/>
    </source>
</evidence>
<keyword evidence="4" id="KW-0411">Iron-sulfur</keyword>
<dbReference type="SFLD" id="SFLDS00029">
    <property type="entry name" value="Radical_SAM"/>
    <property type="match status" value="1"/>
</dbReference>
<protein>
    <submittedName>
        <fullName evidence="6">Radical SAM protein</fullName>
    </submittedName>
</protein>
<dbReference type="InterPro" id="IPR050377">
    <property type="entry name" value="Radical_SAM_PqqE_MftC-like"/>
</dbReference>
<evidence type="ECO:0000259" key="5">
    <source>
        <dbReference type="Pfam" id="PF04055"/>
    </source>
</evidence>
<organism evidence="6 7">
    <name type="scientific">Streptomyces alfalfae</name>
    <dbReference type="NCBI Taxonomy" id="1642299"/>
    <lineage>
        <taxon>Bacteria</taxon>
        <taxon>Bacillati</taxon>
        <taxon>Actinomycetota</taxon>
        <taxon>Actinomycetes</taxon>
        <taxon>Kitasatosporales</taxon>
        <taxon>Streptomycetaceae</taxon>
        <taxon>Streptomyces</taxon>
    </lineage>
</organism>
<keyword evidence="2" id="KW-0479">Metal-binding</keyword>
<dbReference type="Gene3D" id="3.20.20.70">
    <property type="entry name" value="Aldolase class I"/>
    <property type="match status" value="1"/>
</dbReference>
<keyword evidence="1" id="KW-0949">S-adenosyl-L-methionine</keyword>
<dbReference type="AlphaFoldDB" id="A0A7T4PLN0"/>
<dbReference type="Proteomes" id="UP000596130">
    <property type="component" value="Chromosome"/>
</dbReference>
<sequence>MHLLDLLAARPRPAAALLMTLTRRCPLSCAHCSTASATDSEQLDAAPLTAFAETFRPADRPDFLLLTGGEPLLRPRLVTTLAETARAAGVRSQLQTGMFFARDADGGGRVPPPIAAALAAVDHVSASLDVFHEAEVPRARVLDVLRALHEAGKDVSVQLTGRGPDDPYLAEATGEIRRAFGDRVPVLVAQVRAAGRAAAWLPEAGPTAVPRGAAPCAMAAWPVVAFDGTVVACCNQSVVDGLGGRLPGHLRLGHVADDDWPTIRRRLVERPLLRGIRTLGPVHLADTLAGAPRDAAPSGEGDAGYCGTCVSALGGPDAARAARARLRRTGARVLEHEIGRLVEDGGAGGFLAGHGVDGYRELARLGAPAPTAPAGPGRAGGAA</sequence>
<dbReference type="InterPro" id="IPR007197">
    <property type="entry name" value="rSAM"/>
</dbReference>
<evidence type="ECO:0000256" key="3">
    <source>
        <dbReference type="ARBA" id="ARBA00023004"/>
    </source>
</evidence>
<evidence type="ECO:0000256" key="2">
    <source>
        <dbReference type="ARBA" id="ARBA00022723"/>
    </source>
</evidence>
<keyword evidence="3" id="KW-0408">Iron</keyword>
<dbReference type="CDD" id="cd01335">
    <property type="entry name" value="Radical_SAM"/>
    <property type="match status" value="1"/>
</dbReference>
<dbReference type="PANTHER" id="PTHR11228">
    <property type="entry name" value="RADICAL SAM DOMAIN PROTEIN"/>
    <property type="match status" value="1"/>
</dbReference>
<dbReference type="InterPro" id="IPR013785">
    <property type="entry name" value="Aldolase_TIM"/>
</dbReference>
<dbReference type="GO" id="GO:0003824">
    <property type="term" value="F:catalytic activity"/>
    <property type="evidence" value="ECO:0007669"/>
    <property type="project" value="InterPro"/>
</dbReference>
<feature type="domain" description="Radical SAM core" evidence="5">
    <location>
        <begin position="20"/>
        <end position="160"/>
    </location>
</feature>
<name>A0A7T4PLN0_9ACTN</name>
<proteinExistence type="predicted"/>
<evidence type="ECO:0000256" key="1">
    <source>
        <dbReference type="ARBA" id="ARBA00022691"/>
    </source>
</evidence>
<dbReference type="Pfam" id="PF04055">
    <property type="entry name" value="Radical_SAM"/>
    <property type="match status" value="1"/>
</dbReference>
<reference evidence="6 7" key="1">
    <citation type="submission" date="2020-12" db="EMBL/GenBank/DDBJ databases">
        <title>Identification and biosynthesis of polyene macrolides produced by Streptomyces alfalfae Men-myco-93-63.</title>
        <authorList>
            <person name="Liu D."/>
            <person name="Li Y."/>
            <person name="Liu L."/>
            <person name="Han X."/>
            <person name="Shen F."/>
        </authorList>
    </citation>
    <scope>NUCLEOTIDE SEQUENCE [LARGE SCALE GENOMIC DNA]</scope>
    <source>
        <strain evidence="6 7">Men-myco-93-63</strain>
    </source>
</reference>
<accession>A0A7T4PLN0</accession>
<gene>
    <name evidence="6" type="ORF">I8755_31180</name>
</gene>
<evidence type="ECO:0000256" key="4">
    <source>
        <dbReference type="ARBA" id="ARBA00023014"/>
    </source>
</evidence>
<evidence type="ECO:0000313" key="7">
    <source>
        <dbReference type="Proteomes" id="UP000596130"/>
    </source>
</evidence>
<dbReference type="SUPFAM" id="SSF102114">
    <property type="entry name" value="Radical SAM enzymes"/>
    <property type="match status" value="1"/>
</dbReference>